<evidence type="ECO:0000313" key="2">
    <source>
        <dbReference type="Proteomes" id="UP001497522"/>
    </source>
</evidence>
<name>A0ABP1B2B6_9BRYO</name>
<gene>
    <name evidence="1" type="ORF">CSSPJE1EN2_LOCUS11906</name>
</gene>
<proteinExistence type="predicted"/>
<evidence type="ECO:0000313" key="1">
    <source>
        <dbReference type="EMBL" id="CAK9869104.1"/>
    </source>
</evidence>
<keyword evidence="2" id="KW-1185">Reference proteome</keyword>
<protein>
    <recommendedName>
        <fullName evidence="3">Secreted protein</fullName>
    </recommendedName>
</protein>
<organism evidence="1 2">
    <name type="scientific">Sphagnum jensenii</name>
    <dbReference type="NCBI Taxonomy" id="128206"/>
    <lineage>
        <taxon>Eukaryota</taxon>
        <taxon>Viridiplantae</taxon>
        <taxon>Streptophyta</taxon>
        <taxon>Embryophyta</taxon>
        <taxon>Bryophyta</taxon>
        <taxon>Sphagnophytina</taxon>
        <taxon>Sphagnopsida</taxon>
        <taxon>Sphagnales</taxon>
        <taxon>Sphagnaceae</taxon>
        <taxon>Sphagnum</taxon>
    </lineage>
</organism>
<sequence>MLQQPLQLGLEVRLAIRVLRAFTAHLQLQVGLLTEVDREGVRNLGERAAADLAGRVLDDEVDLMRRTSDAQDLMDGLLDHQHDEPAELARHRVLAIRVDRH</sequence>
<dbReference type="EMBL" id="OZ023719">
    <property type="protein sequence ID" value="CAK9869104.1"/>
    <property type="molecule type" value="Genomic_DNA"/>
</dbReference>
<evidence type="ECO:0008006" key="3">
    <source>
        <dbReference type="Google" id="ProtNLM"/>
    </source>
</evidence>
<reference evidence="1" key="1">
    <citation type="submission" date="2024-03" db="EMBL/GenBank/DDBJ databases">
        <authorList>
            <consortium name="ELIXIR-Norway"/>
            <consortium name="Elixir Norway"/>
        </authorList>
    </citation>
    <scope>NUCLEOTIDE SEQUENCE</scope>
</reference>
<accession>A0ABP1B2B6</accession>
<dbReference type="Proteomes" id="UP001497522">
    <property type="component" value="Chromosome 18"/>
</dbReference>